<dbReference type="STRING" id="22663.A0A2I0IXS3"/>
<dbReference type="PANTHER" id="PTHR19446">
    <property type="entry name" value="REVERSE TRANSCRIPTASES"/>
    <property type="match status" value="1"/>
</dbReference>
<keyword evidence="2" id="KW-1185">Reference proteome</keyword>
<comment type="caution">
    <text evidence="1">The sequence shown here is derived from an EMBL/GenBank/DDBJ whole genome shotgun (WGS) entry which is preliminary data.</text>
</comment>
<evidence type="ECO:0000313" key="2">
    <source>
        <dbReference type="Proteomes" id="UP000233551"/>
    </source>
</evidence>
<evidence type="ECO:0000313" key="1">
    <source>
        <dbReference type="EMBL" id="PKI48791.1"/>
    </source>
</evidence>
<organism evidence="1 2">
    <name type="scientific">Punica granatum</name>
    <name type="common">Pomegranate</name>
    <dbReference type="NCBI Taxonomy" id="22663"/>
    <lineage>
        <taxon>Eukaryota</taxon>
        <taxon>Viridiplantae</taxon>
        <taxon>Streptophyta</taxon>
        <taxon>Embryophyta</taxon>
        <taxon>Tracheophyta</taxon>
        <taxon>Spermatophyta</taxon>
        <taxon>Magnoliopsida</taxon>
        <taxon>eudicotyledons</taxon>
        <taxon>Gunneridae</taxon>
        <taxon>Pentapetalae</taxon>
        <taxon>rosids</taxon>
        <taxon>malvids</taxon>
        <taxon>Myrtales</taxon>
        <taxon>Lythraceae</taxon>
        <taxon>Punica</taxon>
    </lineage>
</organism>
<dbReference type="EMBL" id="PGOL01002333">
    <property type="protein sequence ID" value="PKI48791.1"/>
    <property type="molecule type" value="Genomic_DNA"/>
</dbReference>
<gene>
    <name evidence="1" type="ORF">CRG98_030833</name>
</gene>
<accession>A0A2I0IXS3</accession>
<name>A0A2I0IXS3_PUNGR</name>
<dbReference type="Proteomes" id="UP000233551">
    <property type="component" value="Unassembled WGS sequence"/>
</dbReference>
<reference evidence="1 2" key="1">
    <citation type="submission" date="2017-11" db="EMBL/GenBank/DDBJ databases">
        <title>De-novo sequencing of pomegranate (Punica granatum L.) genome.</title>
        <authorList>
            <person name="Akparov Z."/>
            <person name="Amiraslanov A."/>
            <person name="Hajiyeva S."/>
            <person name="Abbasov M."/>
            <person name="Kaur K."/>
            <person name="Hamwieh A."/>
            <person name="Solovyev V."/>
            <person name="Salamov A."/>
            <person name="Braich B."/>
            <person name="Kosarev P."/>
            <person name="Mahmoud A."/>
            <person name="Hajiyev E."/>
            <person name="Babayeva S."/>
            <person name="Izzatullayeva V."/>
            <person name="Mammadov A."/>
            <person name="Mammadov A."/>
            <person name="Sharifova S."/>
            <person name="Ojaghi J."/>
            <person name="Eynullazada K."/>
            <person name="Bayramov B."/>
            <person name="Abdulazimova A."/>
            <person name="Shahmuradov I."/>
        </authorList>
    </citation>
    <scope>NUCLEOTIDE SEQUENCE [LARGE SCALE GENOMIC DNA]</scope>
    <source>
        <strain evidence="2">cv. AG2017</strain>
        <tissue evidence="1">Leaf</tissue>
    </source>
</reference>
<sequence length="400" mass="45325">MKYFHTHTVIKCRQLRIETLKGDDGEWVDNEAHLRQLAVSHFSSLYGEDSARGACMTESRFPELSIKASAAFSVGVTIEEVRKVLFDMPPFRAPGPNGYEVVFYYTNWDIICHSLLDFVRCVFESGRSVAAMNSTLIALIPKVQVAKKIHQFHPKYIPSLILPYQSSFISGRHIYDNVIVARELIHFMKRMKRKKGFMALKIDLEKAYDRLSWDFLNATLSLAGILEGLIRIIKDYDSSPVMQKRVRKSHFQNVVAWIRNQLNGWSASSLSMASQTTLIKSIIQSIPSYTMQFILEPGEIRHGLAVTGGLSITILVGSLGLRLWAVVRAHCLRPISCNSTRADCKFCDIVWRLGLASDLNLFEQHIPPSLGECAAVLGYEWQLYSFLEAFIVRRLFGVLG</sequence>
<proteinExistence type="predicted"/>
<dbReference type="AlphaFoldDB" id="A0A2I0IXS3"/>
<protein>
    <submittedName>
        <fullName evidence="1">Uncharacterized protein</fullName>
    </submittedName>
</protein>